<dbReference type="EMBL" id="SHBG01000012">
    <property type="protein sequence ID" value="RZO25074.1"/>
    <property type="molecule type" value="Genomic_DNA"/>
</dbReference>
<accession>A0A520MV55</accession>
<dbReference type="InterPro" id="IPR012658">
    <property type="entry name" value="YheV"/>
</dbReference>
<name>A0A520MV55_9GAMM</name>
<dbReference type="AlphaFoldDB" id="A0A520MV55"/>
<evidence type="ECO:0000313" key="2">
    <source>
        <dbReference type="Proteomes" id="UP000315498"/>
    </source>
</evidence>
<dbReference type="SUPFAM" id="SSF57783">
    <property type="entry name" value="Zinc beta-ribbon"/>
    <property type="match status" value="1"/>
</dbReference>
<evidence type="ECO:0000313" key="1">
    <source>
        <dbReference type="EMBL" id="RZO25074.1"/>
    </source>
</evidence>
<dbReference type="Pfam" id="PF09526">
    <property type="entry name" value="DUF2387"/>
    <property type="match status" value="1"/>
</dbReference>
<reference evidence="1 2" key="1">
    <citation type="submission" date="2019-02" db="EMBL/GenBank/DDBJ databases">
        <title>Prokaryotic population dynamics and viral predation in marine succession experiment using metagenomics: the confinement effect.</title>
        <authorList>
            <person name="Haro-Moreno J.M."/>
            <person name="Rodriguez-Valera F."/>
            <person name="Lopez-Perez M."/>
        </authorList>
    </citation>
    <scope>NUCLEOTIDE SEQUENCE [LARGE SCALE GENOMIC DNA]</scope>
    <source>
        <strain evidence="1">MED-G161</strain>
    </source>
</reference>
<comment type="caution">
    <text evidence="1">The sequence shown here is derived from an EMBL/GenBank/DDBJ whole genome shotgun (WGS) entry which is preliminary data.</text>
</comment>
<protein>
    <submittedName>
        <fullName evidence="1">Uncharacterized protein</fullName>
    </submittedName>
</protein>
<sequence>MKRFVQFIAGAVCPNCKTKDTIALNPSDDKIYCVKCDFEESRPQEKTSNKVDEIKVINLQDFKRNKDKNQ</sequence>
<gene>
    <name evidence="1" type="ORF">EVA94_01855</name>
</gene>
<proteinExistence type="predicted"/>
<organism evidence="1 2">
    <name type="scientific">SAR86 cluster bacterium</name>
    <dbReference type="NCBI Taxonomy" id="2030880"/>
    <lineage>
        <taxon>Bacteria</taxon>
        <taxon>Pseudomonadati</taxon>
        <taxon>Pseudomonadota</taxon>
        <taxon>Gammaproteobacteria</taxon>
        <taxon>SAR86 cluster</taxon>
    </lineage>
</organism>
<dbReference type="Proteomes" id="UP000315498">
    <property type="component" value="Unassembled WGS sequence"/>
</dbReference>